<evidence type="ECO:0000256" key="4">
    <source>
        <dbReference type="ARBA" id="ARBA00022989"/>
    </source>
</evidence>
<dbReference type="AlphaFoldDB" id="A0A370GM34"/>
<feature type="transmembrane region" description="Helical" evidence="6">
    <location>
        <begin position="134"/>
        <end position="152"/>
    </location>
</feature>
<protein>
    <submittedName>
        <fullName evidence="7">O-antigen/teichoic acid export membrane protein</fullName>
    </submittedName>
</protein>
<accession>A0A370GM34</accession>
<dbReference type="InterPro" id="IPR002797">
    <property type="entry name" value="Polysacc_synth"/>
</dbReference>
<keyword evidence="2" id="KW-1003">Cell membrane</keyword>
<gene>
    <name evidence="7" type="ORF">DFR59_103408</name>
</gene>
<feature type="transmembrane region" description="Helical" evidence="6">
    <location>
        <begin position="405"/>
        <end position="428"/>
    </location>
</feature>
<organism evidence="7 8">
    <name type="scientific">Falsibacillus pallidus</name>
    <dbReference type="NCBI Taxonomy" id="493781"/>
    <lineage>
        <taxon>Bacteria</taxon>
        <taxon>Bacillati</taxon>
        <taxon>Bacillota</taxon>
        <taxon>Bacilli</taxon>
        <taxon>Bacillales</taxon>
        <taxon>Bacillaceae</taxon>
        <taxon>Falsibacillus</taxon>
    </lineage>
</organism>
<evidence type="ECO:0000256" key="5">
    <source>
        <dbReference type="ARBA" id="ARBA00023136"/>
    </source>
</evidence>
<keyword evidence="5 6" id="KW-0472">Membrane</keyword>
<dbReference type="PANTHER" id="PTHR30250:SF21">
    <property type="entry name" value="LIPID II FLIPPASE MURJ"/>
    <property type="match status" value="1"/>
</dbReference>
<dbReference type="InterPro" id="IPR050833">
    <property type="entry name" value="Poly_Biosynth_Transport"/>
</dbReference>
<evidence type="ECO:0000256" key="6">
    <source>
        <dbReference type="SAM" id="Phobius"/>
    </source>
</evidence>
<keyword evidence="4 6" id="KW-1133">Transmembrane helix</keyword>
<feature type="transmembrane region" description="Helical" evidence="6">
    <location>
        <begin position="372"/>
        <end position="393"/>
    </location>
</feature>
<feature type="transmembrane region" description="Helical" evidence="6">
    <location>
        <begin position="343"/>
        <end position="366"/>
    </location>
</feature>
<dbReference type="GO" id="GO:0005886">
    <property type="term" value="C:plasma membrane"/>
    <property type="evidence" value="ECO:0007669"/>
    <property type="project" value="UniProtKB-SubCell"/>
</dbReference>
<evidence type="ECO:0000256" key="2">
    <source>
        <dbReference type="ARBA" id="ARBA00022475"/>
    </source>
</evidence>
<dbReference type="Pfam" id="PF01943">
    <property type="entry name" value="Polysacc_synt"/>
    <property type="match status" value="1"/>
</dbReference>
<proteinExistence type="predicted"/>
<dbReference type="EMBL" id="QQAY01000003">
    <property type="protein sequence ID" value="RDI44336.1"/>
    <property type="molecule type" value="Genomic_DNA"/>
</dbReference>
<evidence type="ECO:0000313" key="8">
    <source>
        <dbReference type="Proteomes" id="UP000255326"/>
    </source>
</evidence>
<feature type="transmembrane region" description="Helical" evidence="6">
    <location>
        <begin position="250"/>
        <end position="270"/>
    </location>
</feature>
<comment type="subcellular location">
    <subcellularLocation>
        <location evidence="1">Cell membrane</location>
        <topology evidence="1">Multi-pass membrane protein</topology>
    </subcellularLocation>
</comment>
<dbReference type="PANTHER" id="PTHR30250">
    <property type="entry name" value="PST FAMILY PREDICTED COLANIC ACID TRANSPORTER"/>
    <property type="match status" value="1"/>
</dbReference>
<dbReference type="InterPro" id="IPR024923">
    <property type="entry name" value="PG_synth_SpoVB"/>
</dbReference>
<keyword evidence="8" id="KW-1185">Reference proteome</keyword>
<feature type="transmembrane region" description="Helical" evidence="6">
    <location>
        <begin position="93"/>
        <end position="114"/>
    </location>
</feature>
<evidence type="ECO:0000256" key="3">
    <source>
        <dbReference type="ARBA" id="ARBA00022692"/>
    </source>
</evidence>
<name>A0A370GM34_9BACI</name>
<feature type="transmembrane region" description="Helical" evidence="6">
    <location>
        <begin position="197"/>
        <end position="221"/>
    </location>
</feature>
<dbReference type="RefSeq" id="WP_114745202.1">
    <property type="nucleotide sequence ID" value="NZ_QQAY01000003.1"/>
</dbReference>
<feature type="transmembrane region" description="Helical" evidence="6">
    <location>
        <begin position="500"/>
        <end position="520"/>
    </location>
</feature>
<sequence length="543" mass="59495">MSSKLIRGTFVLTLGTILSKVLGLFYVIPFYAIINKSGNGESAMQLYQFGYVPYTIFISVATGGVPLAVSKYIAKYNAIEEYAVGRKLFKSGILLMLATGFISFLIMYIFAPYFAEFVMKDASSSKYSVADVSVVIRAVSFALIIIPFMSLIRGFFQGHQSMGPSAVSQVVEQLARIVFLLAGAYVVLYVIKGTIVSAISVATFAAFIGGIASLILLIWYWKKRKPFLDELLEEDKGTLDISVKDMFKEIIVYAIPFVLVGIANPLYQLIDQMTFSRAMFEIGKAKESMDALGTLSFTVHKLVIIPVSLATAFALTLVPLITESYTTNSLKTLKRQLDQTFQVLLFITMPAAIGLSLLAEPVYTVFYSHSGFGTGILANYAPVAILFALYSVTAAIMQGINEQRFTILSLLVGLLVKLALNIPLIKLYQTEGAVYATAIGYAASIIINLVVIKVFANYSFKLAIRRTMLITAMNAVMAVIVILSYKGITHLLNPAVKWQSLVIILICGGIGAVVYGYLGLKSKLADKLFGSRLLRIKQKLRIS</sequence>
<reference evidence="7 8" key="1">
    <citation type="submission" date="2018-07" db="EMBL/GenBank/DDBJ databases">
        <title>Genomic Encyclopedia of Type Strains, Phase IV (KMG-IV): sequencing the most valuable type-strain genomes for metagenomic binning, comparative biology and taxonomic classification.</title>
        <authorList>
            <person name="Goeker M."/>
        </authorList>
    </citation>
    <scope>NUCLEOTIDE SEQUENCE [LARGE SCALE GENOMIC DNA]</scope>
    <source>
        <strain evidence="7 8">DSM 25281</strain>
    </source>
</reference>
<dbReference type="CDD" id="cd13124">
    <property type="entry name" value="MATE_SpoVB_like"/>
    <property type="match status" value="1"/>
</dbReference>
<dbReference type="OrthoDB" id="9775950at2"/>
<feature type="transmembrane region" description="Helical" evidence="6">
    <location>
        <begin position="54"/>
        <end position="73"/>
    </location>
</feature>
<evidence type="ECO:0000256" key="1">
    <source>
        <dbReference type="ARBA" id="ARBA00004651"/>
    </source>
</evidence>
<evidence type="ECO:0000313" key="7">
    <source>
        <dbReference type="EMBL" id="RDI44336.1"/>
    </source>
</evidence>
<dbReference type="PIRSF" id="PIRSF038958">
    <property type="entry name" value="PG_synth_SpoVB"/>
    <property type="match status" value="1"/>
</dbReference>
<comment type="caution">
    <text evidence="7">The sequence shown here is derived from an EMBL/GenBank/DDBJ whole genome shotgun (WGS) entry which is preliminary data.</text>
</comment>
<feature type="transmembrane region" description="Helical" evidence="6">
    <location>
        <begin position="302"/>
        <end position="322"/>
    </location>
</feature>
<feature type="transmembrane region" description="Helical" evidence="6">
    <location>
        <begin position="468"/>
        <end position="488"/>
    </location>
</feature>
<dbReference type="Proteomes" id="UP000255326">
    <property type="component" value="Unassembled WGS sequence"/>
</dbReference>
<feature type="transmembrane region" description="Helical" evidence="6">
    <location>
        <begin position="12"/>
        <end position="34"/>
    </location>
</feature>
<keyword evidence="3 6" id="KW-0812">Transmembrane</keyword>
<feature type="transmembrane region" description="Helical" evidence="6">
    <location>
        <begin position="173"/>
        <end position="191"/>
    </location>
</feature>
<feature type="transmembrane region" description="Helical" evidence="6">
    <location>
        <begin position="434"/>
        <end position="456"/>
    </location>
</feature>